<gene>
    <name evidence="2" type="ORF">AK812_SmicGene30311</name>
</gene>
<feature type="compositionally biased region" description="Low complexity" evidence="1">
    <location>
        <begin position="140"/>
        <end position="157"/>
    </location>
</feature>
<evidence type="ECO:0000313" key="2">
    <source>
        <dbReference type="EMBL" id="OLP88374.1"/>
    </source>
</evidence>
<dbReference type="OrthoDB" id="446848at2759"/>
<reference evidence="2 3" key="1">
    <citation type="submission" date="2016-02" db="EMBL/GenBank/DDBJ databases">
        <title>Genome analysis of coral dinoflagellate symbionts highlights evolutionary adaptations to a symbiotic lifestyle.</title>
        <authorList>
            <person name="Aranda M."/>
            <person name="Li Y."/>
            <person name="Liew Y.J."/>
            <person name="Baumgarten S."/>
            <person name="Simakov O."/>
            <person name="Wilson M."/>
            <person name="Piel J."/>
            <person name="Ashoor H."/>
            <person name="Bougouffa S."/>
            <person name="Bajic V.B."/>
            <person name="Ryu T."/>
            <person name="Ravasi T."/>
            <person name="Bayer T."/>
            <person name="Micklem G."/>
            <person name="Kim H."/>
            <person name="Bhak J."/>
            <person name="Lajeunesse T.C."/>
            <person name="Voolstra C.R."/>
        </authorList>
    </citation>
    <scope>NUCLEOTIDE SEQUENCE [LARGE SCALE GENOMIC DNA]</scope>
    <source>
        <strain evidence="2 3">CCMP2467</strain>
    </source>
</reference>
<feature type="region of interest" description="Disordered" evidence="1">
    <location>
        <begin position="112"/>
        <end position="204"/>
    </location>
</feature>
<accession>A0A1Q9CZP4</accession>
<evidence type="ECO:0000256" key="1">
    <source>
        <dbReference type="SAM" id="MobiDB-lite"/>
    </source>
</evidence>
<feature type="compositionally biased region" description="Basic and acidic residues" evidence="1">
    <location>
        <begin position="182"/>
        <end position="191"/>
    </location>
</feature>
<dbReference type="Proteomes" id="UP000186817">
    <property type="component" value="Unassembled WGS sequence"/>
</dbReference>
<protein>
    <submittedName>
        <fullName evidence="2">Uncharacterized protein</fullName>
    </submittedName>
</protein>
<name>A0A1Q9CZP4_SYMMI</name>
<proteinExistence type="predicted"/>
<keyword evidence="3" id="KW-1185">Reference proteome</keyword>
<evidence type="ECO:0000313" key="3">
    <source>
        <dbReference type="Proteomes" id="UP000186817"/>
    </source>
</evidence>
<sequence>MVDSLAGTAVSGIVITRQHERRIEVIAEPVPAHRASQAGGGDSAVPGTNALSGMLCAVPLDGRSAYDTISRTAFLRKLHAVAPALIPFVHLWYGQQSTYFWSDADEQRRTIYQGGGCDKGRPGTGAIRLGPTPSLLQTNSCSSASVSRPSSTTSTYSHHTDTRTRTSLGSEGSPSTLAMPPRGEERGDLQQRHRQPQSRADQRTVKAEMLRLREEAGAALERRRARSLTKVAASVLQRQRRQCDAEANGDQCSVNWKLRAAPPSASPLAIS</sequence>
<dbReference type="AlphaFoldDB" id="A0A1Q9CZP4"/>
<comment type="caution">
    <text evidence="2">The sequence shown here is derived from an EMBL/GenBank/DDBJ whole genome shotgun (WGS) entry which is preliminary data.</text>
</comment>
<dbReference type="EMBL" id="LSRX01000818">
    <property type="protein sequence ID" value="OLP88374.1"/>
    <property type="molecule type" value="Genomic_DNA"/>
</dbReference>
<organism evidence="2 3">
    <name type="scientific">Symbiodinium microadriaticum</name>
    <name type="common">Dinoflagellate</name>
    <name type="synonym">Zooxanthella microadriatica</name>
    <dbReference type="NCBI Taxonomy" id="2951"/>
    <lineage>
        <taxon>Eukaryota</taxon>
        <taxon>Sar</taxon>
        <taxon>Alveolata</taxon>
        <taxon>Dinophyceae</taxon>
        <taxon>Suessiales</taxon>
        <taxon>Symbiodiniaceae</taxon>
        <taxon>Symbiodinium</taxon>
    </lineage>
</organism>